<dbReference type="Proteomes" id="UP000076580">
    <property type="component" value="Chromosome 01"/>
</dbReference>
<evidence type="ECO:0000313" key="3">
    <source>
        <dbReference type="Proteomes" id="UP000076580"/>
    </source>
</evidence>
<comment type="caution">
    <text evidence="2">The sequence shown here is derived from an EMBL/GenBank/DDBJ whole genome shotgun (WGS) entry which is preliminary data.</text>
</comment>
<dbReference type="InParanoid" id="A0A151GU60"/>
<gene>
    <name evidence="2" type="ORF">DCS_01748</name>
</gene>
<dbReference type="GeneID" id="63714391"/>
<accession>A0A151GU60</accession>
<dbReference type="RefSeq" id="XP_040659963.1">
    <property type="nucleotide sequence ID" value="XM_040799080.1"/>
</dbReference>
<protein>
    <submittedName>
        <fullName evidence="2">Uncharacterized protein</fullName>
    </submittedName>
</protein>
<proteinExistence type="predicted"/>
<feature type="region of interest" description="Disordered" evidence="1">
    <location>
        <begin position="261"/>
        <end position="280"/>
    </location>
</feature>
<dbReference type="EMBL" id="LAYC01000001">
    <property type="protein sequence ID" value="KYK60611.1"/>
    <property type="molecule type" value="Genomic_DNA"/>
</dbReference>
<keyword evidence="3" id="KW-1185">Reference proteome</keyword>
<organism evidence="2 3">
    <name type="scientific">Drechmeria coniospora</name>
    <name type="common">Nematophagous fungus</name>
    <name type="synonym">Meria coniospora</name>
    <dbReference type="NCBI Taxonomy" id="98403"/>
    <lineage>
        <taxon>Eukaryota</taxon>
        <taxon>Fungi</taxon>
        <taxon>Dikarya</taxon>
        <taxon>Ascomycota</taxon>
        <taxon>Pezizomycotina</taxon>
        <taxon>Sordariomycetes</taxon>
        <taxon>Hypocreomycetidae</taxon>
        <taxon>Hypocreales</taxon>
        <taxon>Ophiocordycipitaceae</taxon>
        <taxon>Drechmeria</taxon>
    </lineage>
</organism>
<name>A0A151GU60_DRECN</name>
<dbReference type="AlphaFoldDB" id="A0A151GU60"/>
<evidence type="ECO:0000313" key="2">
    <source>
        <dbReference type="EMBL" id="KYK60611.1"/>
    </source>
</evidence>
<feature type="region of interest" description="Disordered" evidence="1">
    <location>
        <begin position="34"/>
        <end position="78"/>
    </location>
</feature>
<feature type="region of interest" description="Disordered" evidence="1">
    <location>
        <begin position="105"/>
        <end position="124"/>
    </location>
</feature>
<reference evidence="2 3" key="1">
    <citation type="journal article" date="2016" name="Sci. Rep.">
        <title>Insights into Adaptations to a Near-Obligate Nematode Endoparasitic Lifestyle from the Finished Genome of Drechmeria coniospora.</title>
        <authorList>
            <person name="Zhang L."/>
            <person name="Zhou Z."/>
            <person name="Guo Q."/>
            <person name="Fokkens L."/>
            <person name="Miskei M."/>
            <person name="Pocsi I."/>
            <person name="Zhang W."/>
            <person name="Chen M."/>
            <person name="Wang L."/>
            <person name="Sun Y."/>
            <person name="Donzelli B.G."/>
            <person name="Gibson D.M."/>
            <person name="Nelson D.R."/>
            <person name="Luo J.G."/>
            <person name="Rep M."/>
            <person name="Liu H."/>
            <person name="Yang S."/>
            <person name="Wang J."/>
            <person name="Krasnoff S.B."/>
            <person name="Xu Y."/>
            <person name="Molnar I."/>
            <person name="Lin M."/>
        </authorList>
    </citation>
    <scope>NUCLEOTIDE SEQUENCE [LARGE SCALE GENOMIC DNA]</scope>
    <source>
        <strain evidence="2 3">ARSEF 6962</strain>
    </source>
</reference>
<sequence>MYYTGAFCTQSLTLRLYSTCTPYNCWHEPYSNSPWTPANGSKLARGRPADERQTRPMKSQSRRKGNESRHASIRARMTVDDSVAGRAMAETGRVEEPDTTITHRVRVRSTTTRSSGGQDSADRQGGDVYFSIVGRLGVARRGTMARRSPLASGLALLVSSAMGNGHEKDVRLPVVVLGRCWMARPLLFAGTSPLDAYEYEYERRYENENQSRAWLARPAAVAQPSSTRPLRQCRFSVELCSHRGVELTFMPELSAATSTMRVQRTSPSPPRMHICSRMNT</sequence>
<evidence type="ECO:0000256" key="1">
    <source>
        <dbReference type="SAM" id="MobiDB-lite"/>
    </source>
</evidence>